<comment type="subcellular location">
    <subcellularLocation>
        <location evidence="2">Cytoplasm</location>
    </subcellularLocation>
</comment>
<keyword evidence="2" id="KW-0436">Ligase</keyword>
<reference evidence="4 5" key="1">
    <citation type="submission" date="2019-03" db="EMBL/GenBank/DDBJ databases">
        <title>Genomic Encyclopedia of Type Strains, Phase IV (KMG-IV): sequencing the most valuable type-strain genomes for metagenomic binning, comparative biology and taxonomic classification.</title>
        <authorList>
            <person name="Goeker M."/>
        </authorList>
    </citation>
    <scope>NUCLEOTIDE SEQUENCE [LARGE SCALE GENOMIC DNA]</scope>
    <source>
        <strain evidence="4 5">DSM 24455</strain>
    </source>
</reference>
<dbReference type="PANTHER" id="PTHR37825:SF1">
    <property type="entry name" value="TRNA(MET) CYTIDINE ACETATE LIGASE"/>
    <property type="match status" value="1"/>
</dbReference>
<dbReference type="GO" id="GO:0000049">
    <property type="term" value="F:tRNA binding"/>
    <property type="evidence" value="ECO:0007669"/>
    <property type="project" value="UniProtKB-KW"/>
</dbReference>
<feature type="binding site" evidence="2">
    <location>
        <position position="172"/>
    </location>
    <ligand>
        <name>ATP</name>
        <dbReference type="ChEBI" id="CHEBI:30616"/>
    </ligand>
</feature>
<dbReference type="HAMAP" id="MF_01539">
    <property type="entry name" value="TmcAL"/>
    <property type="match status" value="1"/>
</dbReference>
<dbReference type="GO" id="GO:0005524">
    <property type="term" value="F:ATP binding"/>
    <property type="evidence" value="ECO:0007669"/>
    <property type="project" value="UniProtKB-KW"/>
</dbReference>
<dbReference type="InterPro" id="IPR008513">
    <property type="entry name" value="tRNA(Met)_cyd_acetate_ligase"/>
</dbReference>
<dbReference type="GO" id="GO:0016879">
    <property type="term" value="F:ligase activity, forming carbon-nitrogen bonds"/>
    <property type="evidence" value="ECO:0007669"/>
    <property type="project" value="UniProtKB-UniRule"/>
</dbReference>
<evidence type="ECO:0000256" key="2">
    <source>
        <dbReference type="HAMAP-Rule" id="MF_01539"/>
    </source>
</evidence>
<keyword evidence="1 2" id="KW-0819">tRNA processing</keyword>
<evidence type="ECO:0000313" key="5">
    <source>
        <dbReference type="Proteomes" id="UP000295325"/>
    </source>
</evidence>
<dbReference type="Proteomes" id="UP000295325">
    <property type="component" value="Unassembled WGS sequence"/>
</dbReference>
<feature type="binding site" evidence="2">
    <location>
        <position position="197"/>
    </location>
    <ligand>
        <name>ATP</name>
        <dbReference type="ChEBI" id="CHEBI:30616"/>
    </ligand>
</feature>
<comment type="similarity">
    <text evidence="2">Belongs to the TmcAL family.</text>
</comment>
<keyword evidence="5" id="KW-1185">Reference proteome</keyword>
<dbReference type="EMBL" id="SOAZ01000006">
    <property type="protein sequence ID" value="TDT61620.1"/>
    <property type="molecule type" value="Genomic_DNA"/>
</dbReference>
<keyword evidence="2" id="KW-0820">tRNA-binding</keyword>
<dbReference type="PANTHER" id="PTHR37825">
    <property type="entry name" value="TRNA(MET) CYTIDINE ACETATE LIGASE"/>
    <property type="match status" value="1"/>
</dbReference>
<dbReference type="Pfam" id="PF05636">
    <property type="entry name" value="HIGH_NTase1"/>
    <property type="match status" value="1"/>
</dbReference>
<dbReference type="OrthoDB" id="9769796at2"/>
<name>A0A4R7KQX0_9CLOT</name>
<comment type="caution">
    <text evidence="4">The sequence shown here is derived from an EMBL/GenBank/DDBJ whole genome shotgun (WGS) entry which is preliminary data.</text>
</comment>
<organism evidence="4 5">
    <name type="scientific">Fonticella tunisiensis</name>
    <dbReference type="NCBI Taxonomy" id="1096341"/>
    <lineage>
        <taxon>Bacteria</taxon>
        <taxon>Bacillati</taxon>
        <taxon>Bacillota</taxon>
        <taxon>Clostridia</taxon>
        <taxon>Eubacteriales</taxon>
        <taxon>Clostridiaceae</taxon>
        <taxon>Fonticella</taxon>
    </lineage>
</organism>
<evidence type="ECO:0000313" key="4">
    <source>
        <dbReference type="EMBL" id="TDT61620.1"/>
    </source>
</evidence>
<feature type="coiled-coil region" evidence="3">
    <location>
        <begin position="278"/>
        <end position="305"/>
    </location>
</feature>
<keyword evidence="4" id="KW-0808">Transferase</keyword>
<protein>
    <recommendedName>
        <fullName evidence="2">tRNA(Met) cytidine acetate ligase</fullName>
        <ecNumber evidence="2">6.3.4.-</ecNumber>
    </recommendedName>
</protein>
<dbReference type="AlphaFoldDB" id="A0A4R7KQX0"/>
<dbReference type="EC" id="6.3.4.-" evidence="2"/>
<accession>A0A4R7KQX0</accession>
<keyword evidence="2" id="KW-0067">ATP-binding</keyword>
<comment type="caution">
    <text evidence="2">Lacks conserved residue(s) required for the propagation of feature annotation.</text>
</comment>
<dbReference type="GO" id="GO:0006400">
    <property type="term" value="P:tRNA modification"/>
    <property type="evidence" value="ECO:0007669"/>
    <property type="project" value="UniProtKB-UniRule"/>
</dbReference>
<gene>
    <name evidence="2" type="primary">tmcAL</name>
    <name evidence="4" type="ORF">EDD71_106104</name>
</gene>
<dbReference type="Gene3D" id="3.40.50.620">
    <property type="entry name" value="HUPs"/>
    <property type="match status" value="1"/>
</dbReference>
<dbReference type="GO" id="GO:0016740">
    <property type="term" value="F:transferase activity"/>
    <property type="evidence" value="ECO:0007669"/>
    <property type="project" value="UniProtKB-KW"/>
</dbReference>
<keyword evidence="2" id="KW-0963">Cytoplasm</keyword>
<keyword evidence="2" id="KW-0694">RNA-binding</keyword>
<feature type="binding site" evidence="2">
    <location>
        <begin position="7"/>
        <end position="20"/>
    </location>
    <ligand>
        <name>ATP</name>
        <dbReference type="ChEBI" id="CHEBI:30616"/>
    </ligand>
</feature>
<evidence type="ECO:0000256" key="1">
    <source>
        <dbReference type="ARBA" id="ARBA00022694"/>
    </source>
</evidence>
<dbReference type="InterPro" id="IPR014729">
    <property type="entry name" value="Rossmann-like_a/b/a_fold"/>
</dbReference>
<sequence length="411" mass="46465">MNVTGIVVEYNPLHNGHIFHLNKTKKITQNDYVIAVMSGNFVQRGEPAFINKWARTKMALEAGIDLVIELPTIYSVSSAEGFAFGAISILNSLEIVDSICFGSELGSIYELNIIGKILAEEPPSYQGLLKYYLKHGLSYPAARLHALTDYISDKNILSLGKNHLNTILQSSNNILAIEYLKALHKLSSTIKPYTIKRVKSKYNDIHLTGYISSATAIRKNFHDLNAVKESMPDFTYKIIQNEISCGRGPVCLNDFSQMILYKLRESSRDFIKSLIDVGEGLENKIKFAAEEASNIEELISMLKNKRYTTTRLQRILIYALLNMTKDIQNQIKMSPDYIRILGFNEKGKDLIKLIKSRCKMPLIINPSKKDTDILVYDMLATDIYVLAYKNNAFRKARQDLKVPPVIKPASI</sequence>
<dbReference type="SUPFAM" id="SSF52374">
    <property type="entry name" value="Nucleotidylyl transferase"/>
    <property type="match status" value="1"/>
</dbReference>
<dbReference type="RefSeq" id="WP_133627729.1">
    <property type="nucleotide sequence ID" value="NZ_SOAZ01000006.1"/>
</dbReference>
<proteinExistence type="inferred from homology"/>
<feature type="binding site" evidence="2">
    <location>
        <position position="102"/>
    </location>
    <ligand>
        <name>ATP</name>
        <dbReference type="ChEBI" id="CHEBI:30616"/>
    </ligand>
</feature>
<evidence type="ECO:0000256" key="3">
    <source>
        <dbReference type="SAM" id="Coils"/>
    </source>
</evidence>
<comment type="catalytic activity">
    <reaction evidence="2">
        <text>cytidine(34) in elongator tRNA(Met) + acetate + ATP = N(4)-acetylcytidine(34) in elongator tRNA(Met) + AMP + diphosphate</text>
        <dbReference type="Rhea" id="RHEA:58144"/>
        <dbReference type="Rhea" id="RHEA-COMP:10693"/>
        <dbReference type="Rhea" id="RHEA-COMP:10694"/>
        <dbReference type="ChEBI" id="CHEBI:30089"/>
        <dbReference type="ChEBI" id="CHEBI:30616"/>
        <dbReference type="ChEBI" id="CHEBI:33019"/>
        <dbReference type="ChEBI" id="CHEBI:74900"/>
        <dbReference type="ChEBI" id="CHEBI:82748"/>
        <dbReference type="ChEBI" id="CHEBI:456215"/>
    </reaction>
</comment>
<dbReference type="NCBIfam" id="NF010191">
    <property type="entry name" value="PRK13670.1"/>
    <property type="match status" value="1"/>
</dbReference>
<comment type="function">
    <text evidence="2">Catalyzes the formation of N(4)-acetylcytidine (ac(4)C) at the wobble position of elongator tRNA(Met), using acetate and ATP as substrates. First activates an acetate ion to form acetyladenylate (Ac-AMP) and then transfers the acetyl group to tRNA to form ac(4)C34.</text>
</comment>
<keyword evidence="2" id="KW-0547">Nucleotide-binding</keyword>
<keyword evidence="3" id="KW-0175">Coiled coil</keyword>
<dbReference type="GO" id="GO:0005737">
    <property type="term" value="C:cytoplasm"/>
    <property type="evidence" value="ECO:0007669"/>
    <property type="project" value="UniProtKB-SubCell"/>
</dbReference>